<sequence length="215" mass="23103">MLRKVDANKDLQGLALQKGFMSAEKLNAYDPSVNGRVWKSLRGPCANCSAIITSAGADPGNFEPEYDESQKAGTGAKPQDQEASQAATTMEEPATTPVAAAATAAPEGWSDKPDDLNTSYYWGTNGSGTTAAKKVGLNNPQGLFIVTPRRGGDQYIFKDGTTGKIYLWSMLTDEIYEFTQPTDWTKAGLLFPRRLLASEPSSTPSFGVFNWSSNG</sequence>
<gene>
    <name evidence="1" type="ORF">O1611_g8563</name>
</gene>
<keyword evidence="2" id="KW-1185">Reference proteome</keyword>
<name>A0ACC2JC51_9PEZI</name>
<dbReference type="Proteomes" id="UP001153332">
    <property type="component" value="Unassembled WGS sequence"/>
</dbReference>
<evidence type="ECO:0000313" key="2">
    <source>
        <dbReference type="Proteomes" id="UP001153332"/>
    </source>
</evidence>
<reference evidence="1" key="1">
    <citation type="submission" date="2022-12" db="EMBL/GenBank/DDBJ databases">
        <title>Genome Sequence of Lasiodiplodia mahajangana.</title>
        <authorList>
            <person name="Buettner E."/>
        </authorList>
    </citation>
    <scope>NUCLEOTIDE SEQUENCE</scope>
    <source>
        <strain evidence="1">VT137</strain>
    </source>
</reference>
<protein>
    <submittedName>
        <fullName evidence="1">Uncharacterized protein</fullName>
    </submittedName>
</protein>
<accession>A0ACC2JC51</accession>
<comment type="caution">
    <text evidence="1">The sequence shown here is derived from an EMBL/GenBank/DDBJ whole genome shotgun (WGS) entry which is preliminary data.</text>
</comment>
<proteinExistence type="predicted"/>
<evidence type="ECO:0000313" key="1">
    <source>
        <dbReference type="EMBL" id="KAJ8125077.1"/>
    </source>
</evidence>
<dbReference type="EMBL" id="JAPUUL010002580">
    <property type="protein sequence ID" value="KAJ8125077.1"/>
    <property type="molecule type" value="Genomic_DNA"/>
</dbReference>
<organism evidence="1 2">
    <name type="scientific">Lasiodiplodia mahajangana</name>
    <dbReference type="NCBI Taxonomy" id="1108764"/>
    <lineage>
        <taxon>Eukaryota</taxon>
        <taxon>Fungi</taxon>
        <taxon>Dikarya</taxon>
        <taxon>Ascomycota</taxon>
        <taxon>Pezizomycotina</taxon>
        <taxon>Dothideomycetes</taxon>
        <taxon>Dothideomycetes incertae sedis</taxon>
        <taxon>Botryosphaeriales</taxon>
        <taxon>Botryosphaeriaceae</taxon>
        <taxon>Lasiodiplodia</taxon>
    </lineage>
</organism>